<sequence>MPYITLSDQIKELSNSQRSDSFVKKLREAVREGEIDAADLPGHRFELPKQFSKRGSTETYTRTVRDMIIDGTPEFEAWFQEANKDLSSTRSRKIRVSAENIDAGLVDFKALAAATRAKMQASQSKGQALGNGRTAHHATKKSKAKQ</sequence>
<protein>
    <submittedName>
        <fullName evidence="2">Uncharacterized protein</fullName>
    </submittedName>
</protein>
<organism evidence="2 3">
    <name type="scientific">Deinococcus ruber</name>
    <dbReference type="NCBI Taxonomy" id="1848197"/>
    <lineage>
        <taxon>Bacteria</taxon>
        <taxon>Thermotogati</taxon>
        <taxon>Deinococcota</taxon>
        <taxon>Deinococci</taxon>
        <taxon>Deinococcales</taxon>
        <taxon>Deinococcaceae</taxon>
        <taxon>Deinococcus</taxon>
    </lineage>
</organism>
<feature type="region of interest" description="Disordered" evidence="1">
    <location>
        <begin position="117"/>
        <end position="146"/>
    </location>
</feature>
<reference evidence="2" key="2">
    <citation type="submission" date="2020-09" db="EMBL/GenBank/DDBJ databases">
        <authorList>
            <person name="Sun Q."/>
            <person name="Ohkuma M."/>
        </authorList>
    </citation>
    <scope>NUCLEOTIDE SEQUENCE</scope>
    <source>
        <strain evidence="2">JCM 31311</strain>
    </source>
</reference>
<keyword evidence="3" id="KW-1185">Reference proteome</keyword>
<evidence type="ECO:0000313" key="3">
    <source>
        <dbReference type="Proteomes" id="UP000603865"/>
    </source>
</evidence>
<name>A0A918CC70_9DEIO</name>
<feature type="compositionally biased region" description="Basic residues" evidence="1">
    <location>
        <begin position="134"/>
        <end position="146"/>
    </location>
</feature>
<dbReference type="EMBL" id="BMQL01000019">
    <property type="protein sequence ID" value="GGR16823.1"/>
    <property type="molecule type" value="Genomic_DNA"/>
</dbReference>
<gene>
    <name evidence="2" type="ORF">GCM10008957_31830</name>
</gene>
<dbReference type="AlphaFoldDB" id="A0A918CC70"/>
<proteinExistence type="predicted"/>
<reference evidence="2" key="1">
    <citation type="journal article" date="2014" name="Int. J. Syst. Evol. Microbiol.">
        <title>Complete genome sequence of Corynebacterium casei LMG S-19264T (=DSM 44701T), isolated from a smear-ripened cheese.</title>
        <authorList>
            <consortium name="US DOE Joint Genome Institute (JGI-PGF)"/>
            <person name="Walter F."/>
            <person name="Albersmeier A."/>
            <person name="Kalinowski J."/>
            <person name="Ruckert C."/>
        </authorList>
    </citation>
    <scope>NUCLEOTIDE SEQUENCE</scope>
    <source>
        <strain evidence="2">JCM 31311</strain>
    </source>
</reference>
<evidence type="ECO:0000313" key="2">
    <source>
        <dbReference type="EMBL" id="GGR16823.1"/>
    </source>
</evidence>
<evidence type="ECO:0000256" key="1">
    <source>
        <dbReference type="SAM" id="MobiDB-lite"/>
    </source>
</evidence>
<dbReference type="Proteomes" id="UP000603865">
    <property type="component" value="Unassembled WGS sequence"/>
</dbReference>
<dbReference type="RefSeq" id="WP_189091509.1">
    <property type="nucleotide sequence ID" value="NZ_BMQL01000019.1"/>
</dbReference>
<accession>A0A918CC70</accession>
<comment type="caution">
    <text evidence="2">The sequence shown here is derived from an EMBL/GenBank/DDBJ whole genome shotgun (WGS) entry which is preliminary data.</text>
</comment>